<comment type="caution">
    <text evidence="2">The sequence shown here is derived from an EMBL/GenBank/DDBJ whole genome shotgun (WGS) entry which is preliminary data.</text>
</comment>
<evidence type="ECO:0000313" key="3">
    <source>
        <dbReference type="Proteomes" id="UP000471190"/>
    </source>
</evidence>
<keyword evidence="4" id="KW-1185">Reference proteome</keyword>
<dbReference type="Proteomes" id="UP000471190">
    <property type="component" value="Unassembled WGS sequence"/>
</dbReference>
<reference evidence="1 4" key="2">
    <citation type="submission" date="2020-08" db="EMBL/GenBank/DDBJ databases">
        <title>Genomic Encyclopedia of Type Strains, Phase IV (KMG-V): Genome sequencing to study the core and pangenomes of soil and plant-associated prokaryotes.</title>
        <authorList>
            <person name="Whitman W."/>
        </authorList>
    </citation>
    <scope>NUCLEOTIDE SEQUENCE [LARGE SCALE GENOMIC DNA]</scope>
    <source>
        <strain evidence="1 4">SEMIA 4059</strain>
    </source>
</reference>
<evidence type="ECO:0000313" key="4">
    <source>
        <dbReference type="Proteomes" id="UP000526625"/>
    </source>
</evidence>
<evidence type="ECO:0000313" key="2">
    <source>
        <dbReference type="EMBL" id="NEV11760.1"/>
    </source>
</evidence>
<dbReference type="Proteomes" id="UP000526625">
    <property type="component" value="Unassembled WGS sequence"/>
</dbReference>
<dbReference type="AlphaFoldDB" id="A0A6P1C3I4"/>
<dbReference type="EMBL" id="JACHBF010000008">
    <property type="protein sequence ID" value="MBB6492787.1"/>
    <property type="molecule type" value="Genomic_DNA"/>
</dbReference>
<proteinExistence type="predicted"/>
<dbReference type="RefSeq" id="WP_135488178.1">
    <property type="nucleotide sequence ID" value="NZ_JAADZA010000010.1"/>
</dbReference>
<protein>
    <submittedName>
        <fullName evidence="2">Uncharacterized protein</fullName>
    </submittedName>
</protein>
<reference evidence="2 3" key="1">
    <citation type="submission" date="2020-02" db="EMBL/GenBank/DDBJ databases">
        <title>Draft genome sequence of Rhizobium tropici.</title>
        <authorList>
            <person name="Khayi S."/>
            <person name="Jemo M."/>
        </authorList>
    </citation>
    <scope>NUCLEOTIDE SEQUENCE [LARGE SCALE GENOMIC DNA]</scope>
    <source>
        <strain evidence="2 3">A12</strain>
    </source>
</reference>
<name>A0A6P1C3I4_RHITR</name>
<organism evidence="2 3">
    <name type="scientific">Rhizobium tropici</name>
    <dbReference type="NCBI Taxonomy" id="398"/>
    <lineage>
        <taxon>Bacteria</taxon>
        <taxon>Pseudomonadati</taxon>
        <taxon>Pseudomonadota</taxon>
        <taxon>Alphaproteobacteria</taxon>
        <taxon>Hyphomicrobiales</taxon>
        <taxon>Rhizobiaceae</taxon>
        <taxon>Rhizobium/Agrobacterium group</taxon>
        <taxon>Rhizobium</taxon>
    </lineage>
</organism>
<accession>A0A6P1C3I4</accession>
<dbReference type="EMBL" id="JAADZA010000010">
    <property type="protein sequence ID" value="NEV11760.1"/>
    <property type="molecule type" value="Genomic_DNA"/>
</dbReference>
<evidence type="ECO:0000313" key="1">
    <source>
        <dbReference type="EMBL" id="MBB6492787.1"/>
    </source>
</evidence>
<sequence length="83" mass="9486">MRKSAVARVIDKLCDSLLWARIPHWRAFSQGLLSVEERSLQDRALEIPLIKKWGWQAFAHGLLIGKKTQYSSLSVPTAVLQDR</sequence>
<gene>
    <name evidence="1" type="ORF">GGD45_003195</name>
    <name evidence="2" type="ORF">GXW80_12235</name>
</gene>